<evidence type="ECO:0000256" key="2">
    <source>
        <dbReference type="SAM" id="MobiDB-lite"/>
    </source>
</evidence>
<dbReference type="EMBL" id="JAMPLM010000026">
    <property type="protein sequence ID" value="MEP1061049.1"/>
    <property type="molecule type" value="Genomic_DNA"/>
</dbReference>
<proteinExistence type="predicted"/>
<feature type="compositionally biased region" description="Low complexity" evidence="2">
    <location>
        <begin position="508"/>
        <end position="546"/>
    </location>
</feature>
<feature type="domain" description="EF-hand" evidence="3">
    <location>
        <begin position="201"/>
        <end position="223"/>
    </location>
</feature>
<dbReference type="NCBIfam" id="NF047832">
    <property type="entry name" value="caspase_w_EACC1"/>
    <property type="match status" value="1"/>
</dbReference>
<dbReference type="SUPFAM" id="SSF52129">
    <property type="entry name" value="Caspase-like"/>
    <property type="match status" value="1"/>
</dbReference>
<organism evidence="4 5">
    <name type="scientific">Stenomitos frigidus AS-A4</name>
    <dbReference type="NCBI Taxonomy" id="2933935"/>
    <lineage>
        <taxon>Bacteria</taxon>
        <taxon>Bacillati</taxon>
        <taxon>Cyanobacteriota</taxon>
        <taxon>Cyanophyceae</taxon>
        <taxon>Leptolyngbyales</taxon>
        <taxon>Leptolyngbyaceae</taxon>
        <taxon>Stenomitos</taxon>
    </lineage>
</organism>
<feature type="coiled-coil region" evidence="1">
    <location>
        <begin position="277"/>
        <end position="337"/>
    </location>
</feature>
<reference evidence="4 5" key="1">
    <citation type="submission" date="2022-04" db="EMBL/GenBank/DDBJ databases">
        <title>Positive selection, recombination, and allopatry shape intraspecific diversity of widespread and dominant cyanobacteria.</title>
        <authorList>
            <person name="Wei J."/>
            <person name="Shu W."/>
            <person name="Hu C."/>
        </authorList>
    </citation>
    <scope>NUCLEOTIDE SEQUENCE [LARGE SCALE GENOMIC DNA]</scope>
    <source>
        <strain evidence="4 5">AS-A4</strain>
    </source>
</reference>
<feature type="compositionally biased region" description="Polar residues" evidence="2">
    <location>
        <begin position="451"/>
        <end position="460"/>
    </location>
</feature>
<name>A0ABV0KRY9_9CYAN</name>
<dbReference type="PANTHER" id="PTHR22576">
    <property type="entry name" value="MUCOSA ASSOCIATED LYMPHOID TISSUE LYMPHOMA TRANSLOCATION PROTEIN 1/PARACASPASE"/>
    <property type="match status" value="1"/>
</dbReference>
<protein>
    <submittedName>
        <fullName evidence="4">Caspase family protein</fullName>
    </submittedName>
</protein>
<evidence type="ECO:0000313" key="5">
    <source>
        <dbReference type="Proteomes" id="UP001476950"/>
    </source>
</evidence>
<dbReference type="Pfam" id="PF00656">
    <property type="entry name" value="Peptidase_C14"/>
    <property type="match status" value="1"/>
</dbReference>
<dbReference type="Proteomes" id="UP001476950">
    <property type="component" value="Unassembled WGS sequence"/>
</dbReference>
<sequence length="653" mass="72629">MAKVALLIGVGNYEHPDALKPLVSAPKDVAAMQRILQNAQMGEFSEVIPLIDPDPMQMQEAIETLYRDRAKDDLVLLFFSGHGIKDDSGRLHFATRLTRKTPKGDLIQSTAVSARFVQEIMGKSRSRRQVMILDCCFSGAFDPALNAKDDGSLDVQGQLGAEGRVVLTSSSSTQYSFEQQGSDLSIYTRFLVEGIETGAADRDNDGKVSVQELHEYATQKVQETAPTMNPKIIVLKDEGFDVVFAKAQITDPNLKYRKEAERYSMRGEISLTGRALLNALRERLGVTREEAQEIEEQVLQPFRERLKRIEDYRSAFVAEAERQYPLTQETLSELKDLREILGLRKEDVTPVEQEVISQIVSKSEVYRHSLQRYEQEFTRAIQSEYPLSQPVSESLNKFQADLGLIDEDVAQIKRPILERRAAEDRQPQLEPQKPQDTEKARQPNEEVQKLQPESRQGEQQPTPPQHRTVRSSNKVLLVGACLSSILIAGGLFYFNSTHPQSLPDVQKSPSPSITPTPIASLPSSPKPVTSPSSQFGSTNTPVSSLPTPTPSPNQTPTPVPIAPPPPPTPTAIPSNELKYRTVQTRDGKVSMREGTKTTSKIIAQLKPGTVVFCGDTKEGDNFDFRGQSSKQWMYCKKLGGFSGFIHSLLLDPV</sequence>
<evidence type="ECO:0000313" key="4">
    <source>
        <dbReference type="EMBL" id="MEP1061049.1"/>
    </source>
</evidence>
<keyword evidence="5" id="KW-1185">Reference proteome</keyword>
<feature type="compositionally biased region" description="Pro residues" evidence="2">
    <location>
        <begin position="547"/>
        <end position="570"/>
    </location>
</feature>
<accession>A0ABV0KRY9</accession>
<dbReference type="PANTHER" id="PTHR22576:SF37">
    <property type="entry name" value="MUCOSA-ASSOCIATED LYMPHOID TISSUE LYMPHOMA TRANSLOCATION PROTEIN 1"/>
    <property type="match status" value="1"/>
</dbReference>
<feature type="region of interest" description="Disordered" evidence="2">
    <location>
        <begin position="418"/>
        <end position="471"/>
    </location>
</feature>
<dbReference type="InterPro" id="IPR011600">
    <property type="entry name" value="Pept_C14_caspase"/>
</dbReference>
<dbReference type="PROSITE" id="PS50222">
    <property type="entry name" value="EF_HAND_2"/>
    <property type="match status" value="1"/>
</dbReference>
<dbReference type="Gene3D" id="3.40.50.1460">
    <property type="match status" value="1"/>
</dbReference>
<dbReference type="PROSITE" id="PS00018">
    <property type="entry name" value="EF_HAND_1"/>
    <property type="match status" value="1"/>
</dbReference>
<dbReference type="InterPro" id="IPR052039">
    <property type="entry name" value="Caspase-related_regulators"/>
</dbReference>
<comment type="caution">
    <text evidence="4">The sequence shown here is derived from an EMBL/GenBank/DDBJ whole genome shotgun (WGS) entry which is preliminary data.</text>
</comment>
<dbReference type="RefSeq" id="WP_190449803.1">
    <property type="nucleotide sequence ID" value="NZ_JAMPLM010000026.1"/>
</dbReference>
<feature type="region of interest" description="Disordered" evidence="2">
    <location>
        <begin position="501"/>
        <end position="573"/>
    </location>
</feature>
<dbReference type="InterPro" id="IPR029030">
    <property type="entry name" value="Caspase-like_dom_sf"/>
</dbReference>
<dbReference type="InterPro" id="IPR002048">
    <property type="entry name" value="EF_hand_dom"/>
</dbReference>
<keyword evidence="1" id="KW-0175">Coiled coil</keyword>
<evidence type="ECO:0000256" key="1">
    <source>
        <dbReference type="SAM" id="Coils"/>
    </source>
</evidence>
<dbReference type="InterPro" id="IPR018247">
    <property type="entry name" value="EF_Hand_1_Ca_BS"/>
</dbReference>
<gene>
    <name evidence="4" type="ORF">NDI38_21695</name>
</gene>
<evidence type="ECO:0000259" key="3">
    <source>
        <dbReference type="PROSITE" id="PS50222"/>
    </source>
</evidence>
<feature type="compositionally biased region" description="Basic and acidic residues" evidence="2">
    <location>
        <begin position="418"/>
        <end position="448"/>
    </location>
</feature>